<accession>A0A2P2IWQ0</accession>
<sequence>MTQKVESTKGCNMSMLFTAFFPLLFMNAFDFPNSTTASTK</sequence>
<dbReference type="AlphaFoldDB" id="A0A2P2IWQ0"/>
<dbReference type="EMBL" id="GGEC01005161">
    <property type="protein sequence ID" value="MBW85644.1"/>
    <property type="molecule type" value="Transcribed_RNA"/>
</dbReference>
<reference evidence="1" key="1">
    <citation type="submission" date="2018-02" db="EMBL/GenBank/DDBJ databases">
        <title>Rhizophora mucronata_Transcriptome.</title>
        <authorList>
            <person name="Meera S.P."/>
            <person name="Sreeshan A."/>
            <person name="Augustine A."/>
        </authorList>
    </citation>
    <scope>NUCLEOTIDE SEQUENCE</scope>
    <source>
        <tissue evidence="1">Leaf</tissue>
    </source>
</reference>
<name>A0A2P2IWQ0_RHIMU</name>
<organism evidence="1">
    <name type="scientific">Rhizophora mucronata</name>
    <name type="common">Asiatic mangrove</name>
    <dbReference type="NCBI Taxonomy" id="61149"/>
    <lineage>
        <taxon>Eukaryota</taxon>
        <taxon>Viridiplantae</taxon>
        <taxon>Streptophyta</taxon>
        <taxon>Embryophyta</taxon>
        <taxon>Tracheophyta</taxon>
        <taxon>Spermatophyta</taxon>
        <taxon>Magnoliopsida</taxon>
        <taxon>eudicotyledons</taxon>
        <taxon>Gunneridae</taxon>
        <taxon>Pentapetalae</taxon>
        <taxon>rosids</taxon>
        <taxon>fabids</taxon>
        <taxon>Malpighiales</taxon>
        <taxon>Rhizophoraceae</taxon>
        <taxon>Rhizophora</taxon>
    </lineage>
</organism>
<evidence type="ECO:0000313" key="1">
    <source>
        <dbReference type="EMBL" id="MBW85644.1"/>
    </source>
</evidence>
<protein>
    <submittedName>
        <fullName evidence="1">Uncharacterized protein</fullName>
    </submittedName>
</protein>
<proteinExistence type="predicted"/>